<sequence length="224" mass="25276">MLKIYQVNKFFFDVIGSFFGILILWPLIFIGWLVASISTQSNGFFIQKRIGLGGREFNVIKLKTMKNTIGTVSSITALNESRITSVGRVLRKYKLDELPQLFNVVLGQMSFVGPRPDVAGYADKLNGKDRDILLLRPGITGAATIYFKNEEELLNSVDNPKIFNDNIIYPLKTKINLEYSHNATIKSDFDLIIQTVLNKSLYSKSIKPFSSASECINKLESYKC</sequence>
<organism evidence="4 5">
    <name type="scientific">Photobacterium kishitanii</name>
    <dbReference type="NCBI Taxonomy" id="318456"/>
    <lineage>
        <taxon>Bacteria</taxon>
        <taxon>Pseudomonadati</taxon>
        <taxon>Pseudomonadota</taxon>
        <taxon>Gammaproteobacteria</taxon>
        <taxon>Vibrionales</taxon>
        <taxon>Vibrionaceae</taxon>
        <taxon>Photobacterium</taxon>
    </lineage>
</organism>
<accession>A0A2T3KG12</accession>
<gene>
    <name evidence="4" type="ORF">C9J27_15335</name>
</gene>
<comment type="similarity">
    <text evidence="1">Belongs to the bacterial sugar transferase family.</text>
</comment>
<comment type="caution">
    <text evidence="4">The sequence shown here is derived from an EMBL/GenBank/DDBJ whole genome shotgun (WGS) entry which is preliminary data.</text>
</comment>
<feature type="domain" description="Bacterial sugar transferase" evidence="3">
    <location>
        <begin position="9"/>
        <end position="197"/>
    </location>
</feature>
<evidence type="ECO:0000256" key="2">
    <source>
        <dbReference type="SAM" id="Phobius"/>
    </source>
</evidence>
<keyword evidence="4" id="KW-0808">Transferase</keyword>
<keyword evidence="2" id="KW-0812">Transmembrane</keyword>
<dbReference type="EMBL" id="PYNF01000013">
    <property type="protein sequence ID" value="PSU97722.1"/>
    <property type="molecule type" value="Genomic_DNA"/>
</dbReference>
<dbReference type="Pfam" id="PF02397">
    <property type="entry name" value="Bac_transf"/>
    <property type="match status" value="1"/>
</dbReference>
<reference evidence="4 5" key="1">
    <citation type="submission" date="2018-01" db="EMBL/GenBank/DDBJ databases">
        <title>Whole genome sequencing of Histamine producing bacteria.</title>
        <authorList>
            <person name="Butler K."/>
        </authorList>
    </citation>
    <scope>NUCLEOTIDE SEQUENCE [LARGE SCALE GENOMIC DNA]</scope>
    <source>
        <strain evidence="4 5">FS-7.2</strain>
    </source>
</reference>
<dbReference type="PANTHER" id="PTHR30576:SF20">
    <property type="entry name" value="QUINOVOSAMINEPHOSPHOTRANSFERAE-RELATED"/>
    <property type="match status" value="1"/>
</dbReference>
<evidence type="ECO:0000313" key="4">
    <source>
        <dbReference type="EMBL" id="PSU97722.1"/>
    </source>
</evidence>
<evidence type="ECO:0000259" key="3">
    <source>
        <dbReference type="Pfam" id="PF02397"/>
    </source>
</evidence>
<keyword evidence="2" id="KW-1133">Transmembrane helix</keyword>
<dbReference type="AlphaFoldDB" id="A0A2T3KG12"/>
<protein>
    <submittedName>
        <fullName evidence="4">Sugar transferase</fullName>
    </submittedName>
</protein>
<feature type="transmembrane region" description="Helical" evidence="2">
    <location>
        <begin position="12"/>
        <end position="35"/>
    </location>
</feature>
<dbReference type="Proteomes" id="UP000241426">
    <property type="component" value="Unassembled WGS sequence"/>
</dbReference>
<name>A0A2T3KG12_9GAMM</name>
<dbReference type="InterPro" id="IPR003362">
    <property type="entry name" value="Bact_transf"/>
</dbReference>
<keyword evidence="2" id="KW-0472">Membrane</keyword>
<dbReference type="GO" id="GO:0016780">
    <property type="term" value="F:phosphotransferase activity, for other substituted phosphate groups"/>
    <property type="evidence" value="ECO:0007669"/>
    <property type="project" value="TreeGrafter"/>
</dbReference>
<proteinExistence type="inferred from homology"/>
<evidence type="ECO:0000313" key="5">
    <source>
        <dbReference type="Proteomes" id="UP000241426"/>
    </source>
</evidence>
<dbReference type="PANTHER" id="PTHR30576">
    <property type="entry name" value="COLANIC BIOSYNTHESIS UDP-GLUCOSE LIPID CARRIER TRANSFERASE"/>
    <property type="match status" value="1"/>
</dbReference>
<evidence type="ECO:0000256" key="1">
    <source>
        <dbReference type="ARBA" id="ARBA00006464"/>
    </source>
</evidence>